<dbReference type="Proteomes" id="UP000287394">
    <property type="component" value="Chromosome"/>
</dbReference>
<accession>A0A402D1R2</accession>
<sequence>MVAPCKTMLLAAVFAGIALGVSGPAPAATKQTGKAAVAAAPEQSPAAPLALGALVVGGLMLRLRSRIQV</sequence>
<proteinExistence type="predicted"/>
<dbReference type="AlphaFoldDB" id="A0A402D1R2"/>
<name>A0A402D1R2_9BACT</name>
<evidence type="ECO:0000313" key="1">
    <source>
        <dbReference type="EMBL" id="BDI28711.1"/>
    </source>
</evidence>
<evidence type="ECO:0000313" key="2">
    <source>
        <dbReference type="Proteomes" id="UP000287394"/>
    </source>
</evidence>
<protein>
    <submittedName>
        <fullName evidence="1">Uncharacterized protein</fullName>
    </submittedName>
</protein>
<dbReference type="KEGG" id="ccot:CCAX7_007620"/>
<organism evidence="1 2">
    <name type="scientific">Capsulimonas corticalis</name>
    <dbReference type="NCBI Taxonomy" id="2219043"/>
    <lineage>
        <taxon>Bacteria</taxon>
        <taxon>Bacillati</taxon>
        <taxon>Armatimonadota</taxon>
        <taxon>Armatimonadia</taxon>
        <taxon>Capsulimonadales</taxon>
        <taxon>Capsulimonadaceae</taxon>
        <taxon>Capsulimonas</taxon>
    </lineage>
</organism>
<dbReference type="EMBL" id="AP025739">
    <property type="protein sequence ID" value="BDI28711.1"/>
    <property type="molecule type" value="Genomic_DNA"/>
</dbReference>
<gene>
    <name evidence="1" type="ORF">CCAX7_007620</name>
</gene>
<keyword evidence="2" id="KW-1185">Reference proteome</keyword>
<dbReference type="RefSeq" id="WP_125206194.1">
    <property type="nucleotide sequence ID" value="NZ_AP025739.1"/>
</dbReference>
<reference evidence="1 2" key="1">
    <citation type="journal article" date="2019" name="Int. J. Syst. Evol. Microbiol.">
        <title>Capsulimonas corticalis gen. nov., sp. nov., an aerobic capsulated bacterium, of a novel bacterial order, Capsulimonadales ord. nov., of the class Armatimonadia of the phylum Armatimonadetes.</title>
        <authorList>
            <person name="Li J."/>
            <person name="Kudo C."/>
            <person name="Tonouchi A."/>
        </authorList>
    </citation>
    <scope>NUCLEOTIDE SEQUENCE [LARGE SCALE GENOMIC DNA]</scope>
    <source>
        <strain evidence="1 2">AX-7</strain>
    </source>
</reference>